<proteinExistence type="predicted"/>
<dbReference type="SMART" id="SM01167">
    <property type="entry name" value="DUF1900"/>
    <property type="match status" value="1"/>
</dbReference>
<feature type="region of interest" description="Disordered" evidence="1">
    <location>
        <begin position="163"/>
        <end position="215"/>
    </location>
</feature>
<evidence type="ECO:0000313" key="3">
    <source>
        <dbReference type="Proteomes" id="UP000015354"/>
    </source>
</evidence>
<feature type="compositionally biased region" description="Basic and acidic residues" evidence="1">
    <location>
        <begin position="191"/>
        <end position="200"/>
    </location>
</feature>
<dbReference type="Proteomes" id="UP000015354">
    <property type="component" value="Unassembled WGS sequence"/>
</dbReference>
<protein>
    <submittedName>
        <fullName evidence="2">Uncharacterized protein</fullName>
    </submittedName>
</protein>
<organism evidence="2 3">
    <name type="scientific">Strigomonas culicis</name>
    <dbReference type="NCBI Taxonomy" id="28005"/>
    <lineage>
        <taxon>Eukaryota</taxon>
        <taxon>Discoba</taxon>
        <taxon>Euglenozoa</taxon>
        <taxon>Kinetoplastea</taxon>
        <taxon>Metakinetoplastina</taxon>
        <taxon>Trypanosomatida</taxon>
        <taxon>Trypanosomatidae</taxon>
        <taxon>Strigomonadinae</taxon>
        <taxon>Strigomonas</taxon>
    </lineage>
</organism>
<dbReference type="InterPro" id="IPR015943">
    <property type="entry name" value="WD40/YVTN_repeat-like_dom_sf"/>
</dbReference>
<dbReference type="GO" id="GO:0007015">
    <property type="term" value="P:actin filament organization"/>
    <property type="evidence" value="ECO:0007669"/>
    <property type="project" value="TreeGrafter"/>
</dbReference>
<evidence type="ECO:0000313" key="2">
    <source>
        <dbReference type="EMBL" id="EPY30861.1"/>
    </source>
</evidence>
<feature type="region of interest" description="Disordered" evidence="1">
    <location>
        <begin position="229"/>
        <end position="250"/>
    </location>
</feature>
<gene>
    <name evidence="2" type="ORF">STCU_03842</name>
</gene>
<dbReference type="AlphaFoldDB" id="S9VUL4"/>
<dbReference type="GO" id="GO:0051015">
    <property type="term" value="F:actin filament binding"/>
    <property type="evidence" value="ECO:0007669"/>
    <property type="project" value="TreeGrafter"/>
</dbReference>
<reference evidence="2 3" key="1">
    <citation type="journal article" date="2013" name="PLoS ONE">
        <title>Predicting the Proteins of Angomonas deanei, Strigomonas culicis and Their Respective Endosymbionts Reveals New Aspects of the Trypanosomatidae Family.</title>
        <authorList>
            <person name="Motta M.C."/>
            <person name="Martins A.C."/>
            <person name="de Souza S.S."/>
            <person name="Catta-Preta C.M."/>
            <person name="Silva R."/>
            <person name="Klein C.C."/>
            <person name="de Almeida L.G."/>
            <person name="de Lima Cunha O."/>
            <person name="Ciapina L.P."/>
            <person name="Brocchi M."/>
            <person name="Colabardini A.C."/>
            <person name="de Araujo Lima B."/>
            <person name="Machado C.R."/>
            <person name="de Almeida Soares C.M."/>
            <person name="Probst C.M."/>
            <person name="de Menezes C.B."/>
            <person name="Thompson C.E."/>
            <person name="Bartholomeu D.C."/>
            <person name="Gradia D.F."/>
            <person name="Pavoni D.P."/>
            <person name="Grisard E.C."/>
            <person name="Fantinatti-Garboggini F."/>
            <person name="Marchini F.K."/>
            <person name="Rodrigues-Luiz G.F."/>
            <person name="Wagner G."/>
            <person name="Goldman G.H."/>
            <person name="Fietto J.L."/>
            <person name="Elias M.C."/>
            <person name="Goldman M.H."/>
            <person name="Sagot M.F."/>
            <person name="Pereira M."/>
            <person name="Stoco P.H."/>
            <person name="de Mendonca-Neto R.P."/>
            <person name="Teixeira S.M."/>
            <person name="Maciel T.E."/>
            <person name="de Oliveira Mendes T.A."/>
            <person name="Urmenyi T.P."/>
            <person name="de Souza W."/>
            <person name="Schenkman S."/>
            <person name="de Vasconcelos A.T."/>
        </authorList>
    </citation>
    <scope>NUCLEOTIDE SEQUENCE [LARGE SCALE GENOMIC DNA]</scope>
</reference>
<keyword evidence="3" id="KW-1185">Reference proteome</keyword>
<accession>S9VUL4</accession>
<evidence type="ECO:0000256" key="1">
    <source>
        <dbReference type="SAM" id="MobiDB-lite"/>
    </source>
</evidence>
<dbReference type="PANTHER" id="PTHR10856:SF0">
    <property type="entry name" value="CORONIN"/>
    <property type="match status" value="1"/>
</dbReference>
<dbReference type="OrthoDB" id="1850764at2759"/>
<dbReference type="InterPro" id="IPR015505">
    <property type="entry name" value="Coronin"/>
</dbReference>
<name>S9VUL4_9TRYP</name>
<comment type="caution">
    <text evidence="2">The sequence shown here is derived from an EMBL/GenBank/DDBJ whole genome shotgun (WGS) entry which is preliminary data.</text>
</comment>
<dbReference type="EMBL" id="ATMH01003842">
    <property type="protein sequence ID" value="EPY30861.1"/>
    <property type="molecule type" value="Genomic_DNA"/>
</dbReference>
<dbReference type="Pfam" id="PF16300">
    <property type="entry name" value="WD40_4"/>
    <property type="match status" value="1"/>
</dbReference>
<dbReference type="PANTHER" id="PTHR10856">
    <property type="entry name" value="CORONIN"/>
    <property type="match status" value="1"/>
</dbReference>
<dbReference type="Gene3D" id="2.130.10.10">
    <property type="entry name" value="YVTN repeat-like/Quinoprotein amine dehydrogenase"/>
    <property type="match status" value="1"/>
</dbReference>
<sequence>MQRREIMVWDPRNMKTAIHTTCTDQSSAAPMPVFDEDLNLLSVASRGEGRVRNYELIGGALVHSFDFSSSESVKGYCSFPKRSLNVKECEISRCYVLGQRKLFSARMLLPRKMAAEEFQENVYPPTFADKPAISAKDYFDSKKNARPLEVNMKYLFDGSAPPTAATSAKEHVKNTAPAVSAPSREGSQETPRARKGEAHVHSGWPCPRGSVDAQRSRCQEACDAAELMREAGESKSGVGEVACRNTQERG</sequence>